<reference evidence="2 3" key="1">
    <citation type="submission" date="2009-11" db="EMBL/GenBank/DDBJ databases">
        <title>Annotation of Allomyces macrogynus ATCC 38327.</title>
        <authorList>
            <consortium name="The Broad Institute Genome Sequencing Platform"/>
            <person name="Russ C."/>
            <person name="Cuomo C."/>
            <person name="Burger G."/>
            <person name="Gray M.W."/>
            <person name="Holland P.W.H."/>
            <person name="King N."/>
            <person name="Lang F.B.F."/>
            <person name="Roger A.J."/>
            <person name="Ruiz-Trillo I."/>
            <person name="Young S.K."/>
            <person name="Zeng Q."/>
            <person name="Gargeya S."/>
            <person name="Fitzgerald M."/>
            <person name="Haas B."/>
            <person name="Abouelleil A."/>
            <person name="Alvarado L."/>
            <person name="Arachchi H.M."/>
            <person name="Berlin A."/>
            <person name="Chapman S.B."/>
            <person name="Gearin G."/>
            <person name="Goldberg J."/>
            <person name="Griggs A."/>
            <person name="Gujja S."/>
            <person name="Hansen M."/>
            <person name="Heiman D."/>
            <person name="Howarth C."/>
            <person name="Larimer J."/>
            <person name="Lui A."/>
            <person name="MacDonald P.J.P."/>
            <person name="McCowen C."/>
            <person name="Montmayeur A."/>
            <person name="Murphy C."/>
            <person name="Neiman D."/>
            <person name="Pearson M."/>
            <person name="Priest M."/>
            <person name="Roberts A."/>
            <person name="Saif S."/>
            <person name="Shea T."/>
            <person name="Sisk P."/>
            <person name="Stolte C."/>
            <person name="Sykes S."/>
            <person name="Wortman J."/>
            <person name="Nusbaum C."/>
            <person name="Birren B."/>
        </authorList>
    </citation>
    <scope>NUCLEOTIDE SEQUENCE [LARGE SCALE GENOMIC DNA]</scope>
    <source>
        <strain evidence="2 3">ATCC 38327</strain>
    </source>
</reference>
<feature type="compositionally biased region" description="Basic and acidic residues" evidence="1">
    <location>
        <begin position="373"/>
        <end position="382"/>
    </location>
</feature>
<dbReference type="OrthoDB" id="5594936at2759"/>
<gene>
    <name evidence="2" type="ORF">AMAG_00387</name>
</gene>
<name>A0A0L0RVS0_ALLM3</name>
<dbReference type="OMA" id="WPRVAPR"/>
<accession>A0A0L0RVS0</accession>
<sequence>MASPRSPVMDLFPNDGPADADLELPAVSITPAVPVASAVPVTPVVAQPTLSPVNAAEHQYQQQQQCAMHSAAHQHHQCQQQPAYQQPMPAHQLAQQPALHQQQAFPQQQHQAIPQHQAYPQQPLSYYQPPAYQSQSQRQQQQVQQTRTSAPAVPDPTSSAAYDAHGDLRTGARSGPALSRRYDDLWPRVAPRGSAHDGPPGAGVPPPPTASIAPNPALRAASPTRRAPPTHMHSMPAMWTPAAPVNTAAVINIQPGTAMPPPPTQTASWAPPKPAPVANALMAGHYVGPMMGNSPRVYQQGDSQTTLVDDMSGSWVAKMSKAVGGSVTAVFDKVWSGAPVAASTIHQAVGNVKSTAAAHAPAGFLSTTRGKSPRPEAGDRLV</sequence>
<dbReference type="VEuPathDB" id="FungiDB:AMAG_00387"/>
<feature type="region of interest" description="Disordered" evidence="1">
    <location>
        <begin position="77"/>
        <end position="237"/>
    </location>
</feature>
<proteinExistence type="predicted"/>
<dbReference type="AlphaFoldDB" id="A0A0L0RVS0"/>
<protein>
    <submittedName>
        <fullName evidence="2">Uncharacterized protein</fullName>
    </submittedName>
</protein>
<evidence type="ECO:0000256" key="1">
    <source>
        <dbReference type="SAM" id="MobiDB-lite"/>
    </source>
</evidence>
<evidence type="ECO:0000313" key="2">
    <source>
        <dbReference type="EMBL" id="KNE54413.1"/>
    </source>
</evidence>
<dbReference type="Proteomes" id="UP000054350">
    <property type="component" value="Unassembled WGS sequence"/>
</dbReference>
<evidence type="ECO:0000313" key="3">
    <source>
        <dbReference type="Proteomes" id="UP000054350"/>
    </source>
</evidence>
<keyword evidence="3" id="KW-1185">Reference proteome</keyword>
<dbReference type="EMBL" id="GG745328">
    <property type="protein sequence ID" value="KNE54413.1"/>
    <property type="molecule type" value="Genomic_DNA"/>
</dbReference>
<reference evidence="3" key="2">
    <citation type="submission" date="2009-11" db="EMBL/GenBank/DDBJ databases">
        <title>The Genome Sequence of Allomyces macrogynus strain ATCC 38327.</title>
        <authorList>
            <consortium name="The Broad Institute Genome Sequencing Platform"/>
            <person name="Russ C."/>
            <person name="Cuomo C."/>
            <person name="Shea T."/>
            <person name="Young S.K."/>
            <person name="Zeng Q."/>
            <person name="Koehrsen M."/>
            <person name="Haas B."/>
            <person name="Borodovsky M."/>
            <person name="Guigo R."/>
            <person name="Alvarado L."/>
            <person name="Berlin A."/>
            <person name="Borenstein D."/>
            <person name="Chen Z."/>
            <person name="Engels R."/>
            <person name="Freedman E."/>
            <person name="Gellesch M."/>
            <person name="Goldberg J."/>
            <person name="Griggs A."/>
            <person name="Gujja S."/>
            <person name="Heiman D."/>
            <person name="Hepburn T."/>
            <person name="Howarth C."/>
            <person name="Jen D."/>
            <person name="Larson L."/>
            <person name="Lewis B."/>
            <person name="Mehta T."/>
            <person name="Park D."/>
            <person name="Pearson M."/>
            <person name="Roberts A."/>
            <person name="Saif S."/>
            <person name="Shenoy N."/>
            <person name="Sisk P."/>
            <person name="Stolte C."/>
            <person name="Sykes S."/>
            <person name="Walk T."/>
            <person name="White J."/>
            <person name="Yandava C."/>
            <person name="Burger G."/>
            <person name="Gray M.W."/>
            <person name="Holland P.W.H."/>
            <person name="King N."/>
            <person name="Lang F.B.F."/>
            <person name="Roger A.J."/>
            <person name="Ruiz-Trillo I."/>
            <person name="Lander E."/>
            <person name="Nusbaum C."/>
        </authorList>
    </citation>
    <scope>NUCLEOTIDE SEQUENCE [LARGE SCALE GENOMIC DNA]</scope>
    <source>
        <strain evidence="3">ATCC 38327</strain>
    </source>
</reference>
<organism evidence="2 3">
    <name type="scientific">Allomyces macrogynus (strain ATCC 38327)</name>
    <name type="common">Allomyces javanicus var. macrogynus</name>
    <dbReference type="NCBI Taxonomy" id="578462"/>
    <lineage>
        <taxon>Eukaryota</taxon>
        <taxon>Fungi</taxon>
        <taxon>Fungi incertae sedis</taxon>
        <taxon>Blastocladiomycota</taxon>
        <taxon>Blastocladiomycetes</taxon>
        <taxon>Blastocladiales</taxon>
        <taxon>Blastocladiaceae</taxon>
        <taxon>Allomyces</taxon>
    </lineage>
</organism>
<feature type="region of interest" description="Disordered" evidence="1">
    <location>
        <begin position="363"/>
        <end position="382"/>
    </location>
</feature>
<feature type="compositionally biased region" description="Low complexity" evidence="1">
    <location>
        <begin position="77"/>
        <end position="149"/>
    </location>
</feature>